<dbReference type="Proteomes" id="UP000476310">
    <property type="component" value="Unassembled WGS sequence"/>
</dbReference>
<sequence>MVRTVLETWHLPQLVGEAEHVVSELVSNSVDHARGRCLRVTVTRIGECCVRLAVIDRSHDKPELKVALPTDEHGRGLAVIDAFAQGWGVDTLQWGKRVWAVLGDGAGEDEQ</sequence>
<organism evidence="3 4">
    <name type="scientific">Streptomyces rhizosphaericus</name>
    <dbReference type="NCBI Taxonomy" id="114699"/>
    <lineage>
        <taxon>Bacteria</taxon>
        <taxon>Bacillati</taxon>
        <taxon>Actinomycetota</taxon>
        <taxon>Actinomycetes</taxon>
        <taxon>Kitasatosporales</taxon>
        <taxon>Streptomycetaceae</taxon>
        <taxon>Streptomyces</taxon>
        <taxon>Streptomyces violaceusniger group</taxon>
    </lineage>
</organism>
<keyword evidence="1" id="KW-0808">Transferase</keyword>
<keyword evidence="1" id="KW-0418">Kinase</keyword>
<keyword evidence="3" id="KW-0067">ATP-binding</keyword>
<feature type="domain" description="Histidine kinase/HSP90-like ATPase" evidence="2">
    <location>
        <begin position="19"/>
        <end position="99"/>
    </location>
</feature>
<dbReference type="GO" id="GO:0004674">
    <property type="term" value="F:protein serine/threonine kinase activity"/>
    <property type="evidence" value="ECO:0007669"/>
    <property type="project" value="UniProtKB-KW"/>
</dbReference>
<dbReference type="CDD" id="cd16936">
    <property type="entry name" value="HATPase_RsbW-like"/>
    <property type="match status" value="1"/>
</dbReference>
<evidence type="ECO:0000313" key="3">
    <source>
        <dbReference type="EMBL" id="NEW71045.1"/>
    </source>
</evidence>
<dbReference type="InterPro" id="IPR036890">
    <property type="entry name" value="HATPase_C_sf"/>
</dbReference>
<dbReference type="InterPro" id="IPR050267">
    <property type="entry name" value="Anti-sigma-factor_SerPK"/>
</dbReference>
<dbReference type="InterPro" id="IPR003594">
    <property type="entry name" value="HATPase_dom"/>
</dbReference>
<dbReference type="GO" id="GO:0005524">
    <property type="term" value="F:ATP binding"/>
    <property type="evidence" value="ECO:0007669"/>
    <property type="project" value="UniProtKB-KW"/>
</dbReference>
<protein>
    <submittedName>
        <fullName evidence="3">ATP-binding protein</fullName>
    </submittedName>
</protein>
<keyword evidence="4" id="KW-1185">Reference proteome</keyword>
<accession>A0A6G4ACK3</accession>
<dbReference type="AlphaFoldDB" id="A0A6G4ACK3"/>
<keyword evidence="1" id="KW-0723">Serine/threonine-protein kinase</keyword>
<dbReference type="Gene3D" id="3.30.565.10">
    <property type="entry name" value="Histidine kinase-like ATPase, C-terminal domain"/>
    <property type="match status" value="1"/>
</dbReference>
<dbReference type="PANTHER" id="PTHR35526">
    <property type="entry name" value="ANTI-SIGMA-F FACTOR RSBW-RELATED"/>
    <property type="match status" value="1"/>
</dbReference>
<evidence type="ECO:0000259" key="2">
    <source>
        <dbReference type="Pfam" id="PF02518"/>
    </source>
</evidence>
<dbReference type="EMBL" id="JAAIKT010000010">
    <property type="protein sequence ID" value="NEW71045.1"/>
    <property type="molecule type" value="Genomic_DNA"/>
</dbReference>
<dbReference type="Pfam" id="PF02518">
    <property type="entry name" value="HATPase_c"/>
    <property type="match status" value="1"/>
</dbReference>
<evidence type="ECO:0000256" key="1">
    <source>
        <dbReference type="ARBA" id="ARBA00022527"/>
    </source>
</evidence>
<dbReference type="PANTHER" id="PTHR35526:SF3">
    <property type="entry name" value="ANTI-SIGMA-F FACTOR RSBW"/>
    <property type="match status" value="1"/>
</dbReference>
<gene>
    <name evidence="3" type="ORF">G4H13_11685</name>
</gene>
<name>A0A6G4ACK3_9ACTN</name>
<dbReference type="SUPFAM" id="SSF55874">
    <property type="entry name" value="ATPase domain of HSP90 chaperone/DNA topoisomerase II/histidine kinase"/>
    <property type="match status" value="1"/>
</dbReference>
<comment type="caution">
    <text evidence="3">The sequence shown here is derived from an EMBL/GenBank/DDBJ whole genome shotgun (WGS) entry which is preliminary data.</text>
</comment>
<proteinExistence type="predicted"/>
<evidence type="ECO:0000313" key="4">
    <source>
        <dbReference type="Proteomes" id="UP000476310"/>
    </source>
</evidence>
<reference evidence="3" key="1">
    <citation type="submission" date="2020-02" db="EMBL/GenBank/DDBJ databases">
        <title>A new Streptomyces sp. for controlling soil-borne diseases.</title>
        <authorList>
            <person name="Li X."/>
            <person name="Tian Y."/>
            <person name="Gao K."/>
        </authorList>
    </citation>
    <scope>NUCLEOTIDE SEQUENCE [LARGE SCALE GENOMIC DNA]</scope>
    <source>
        <strain evidence="3">0250</strain>
    </source>
</reference>
<keyword evidence="3" id="KW-0547">Nucleotide-binding</keyword>